<dbReference type="Pfam" id="PF10627">
    <property type="entry name" value="CsgE"/>
    <property type="match status" value="1"/>
</dbReference>
<dbReference type="AlphaFoldDB" id="A0A1H2TE64"/>
<dbReference type="InterPro" id="IPR018900">
    <property type="entry name" value="Curli_CsgE"/>
</dbReference>
<keyword evidence="3" id="KW-0732">Signal</keyword>
<dbReference type="Proteomes" id="UP000198569">
    <property type="component" value="Unassembled WGS sequence"/>
</dbReference>
<protein>
    <recommendedName>
        <fullName evidence="2">Curli production assembly/transport component CsgE</fullName>
    </recommendedName>
</protein>
<dbReference type="PROSITE" id="PS51257">
    <property type="entry name" value="PROKAR_LIPOPROTEIN"/>
    <property type="match status" value="1"/>
</dbReference>
<reference evidence="5" key="1">
    <citation type="submission" date="2016-10" db="EMBL/GenBank/DDBJ databases">
        <authorList>
            <person name="Varghese N."/>
            <person name="Submissions S."/>
        </authorList>
    </citation>
    <scope>NUCLEOTIDE SEQUENCE [LARGE SCALE GENOMIC DNA]</scope>
    <source>
        <strain evidence="5">DSM 15718</strain>
    </source>
</reference>
<dbReference type="STRING" id="229203.SAMN05444338_102310"/>
<evidence type="ECO:0000256" key="1">
    <source>
        <dbReference type="ARBA" id="ARBA00003989"/>
    </source>
</evidence>
<keyword evidence="5" id="KW-1185">Reference proteome</keyword>
<dbReference type="Gene3D" id="2.60.40.2420">
    <property type="match status" value="1"/>
</dbReference>
<proteinExistence type="predicted"/>
<dbReference type="EMBL" id="FNMV01000002">
    <property type="protein sequence ID" value="SDW41509.1"/>
    <property type="molecule type" value="Genomic_DNA"/>
</dbReference>
<dbReference type="OrthoDB" id="1524955at2"/>
<evidence type="ECO:0000313" key="5">
    <source>
        <dbReference type="Proteomes" id="UP000198569"/>
    </source>
</evidence>
<comment type="function">
    <text evidence="1">May be involved in the biogenesis of curli organelles.</text>
</comment>
<name>A0A1H2TE64_9FLAO</name>
<dbReference type="RefSeq" id="WP_091429731.1">
    <property type="nucleotide sequence ID" value="NZ_FNMV01000002.1"/>
</dbReference>
<sequence length="244" mass="27897">MKNDKLYFYLLFFLLSCSVGFSQESNKEVKAKINVEQVENMLTIIGTAENLDSEFKNISFKLTVFRSNKSNSNKSKNSQDGRVTLKPIQKVNLSKTQINFNKDDQIILLLLIYDENDVIIGKDRVVVGGDEESKVSVVKPKDGLEMIGIVANETKTRLGNEFYDYFYYEYSKLKINSNKVVSVGEELTVGITTKIIVSVNGDVIDEFIARPDDEFLKYMATVSSDNVFKYFKNLEKQALYLTRY</sequence>
<gene>
    <name evidence="4" type="ORF">SAMN05444338_102310</name>
</gene>
<evidence type="ECO:0000256" key="2">
    <source>
        <dbReference type="ARBA" id="ARBA00014024"/>
    </source>
</evidence>
<evidence type="ECO:0000256" key="3">
    <source>
        <dbReference type="ARBA" id="ARBA00022729"/>
    </source>
</evidence>
<evidence type="ECO:0000313" key="4">
    <source>
        <dbReference type="EMBL" id="SDW41509.1"/>
    </source>
</evidence>
<dbReference type="InterPro" id="IPR053722">
    <property type="entry name" value="Curli_assembly_CsgC/AgfC"/>
</dbReference>
<accession>A0A1H2TE64</accession>
<organism evidence="4 5">
    <name type="scientific">Flavobacterium degerlachei</name>
    <dbReference type="NCBI Taxonomy" id="229203"/>
    <lineage>
        <taxon>Bacteria</taxon>
        <taxon>Pseudomonadati</taxon>
        <taxon>Bacteroidota</taxon>
        <taxon>Flavobacteriia</taxon>
        <taxon>Flavobacteriales</taxon>
        <taxon>Flavobacteriaceae</taxon>
        <taxon>Flavobacterium</taxon>
    </lineage>
</organism>